<sequence>MASPINKKTLEHLAQLARIELDPREEERLLHDLQKILDYFGELQALDTAGVVPLTGGTLLRNVFRDDDERRNTNRGAGTDAFPESRGRLLKVPPVFE</sequence>
<dbReference type="EMBL" id="MHLC01000028">
    <property type="protein sequence ID" value="OGZ00704.1"/>
    <property type="molecule type" value="Genomic_DNA"/>
</dbReference>
<keyword evidence="1" id="KW-0648">Protein biosynthesis</keyword>
<dbReference type="GO" id="GO:0006412">
    <property type="term" value="P:translation"/>
    <property type="evidence" value="ECO:0007669"/>
    <property type="project" value="UniProtKB-UniRule"/>
</dbReference>
<dbReference type="GO" id="GO:0005524">
    <property type="term" value="F:ATP binding"/>
    <property type="evidence" value="ECO:0007669"/>
    <property type="project" value="UniProtKB-KW"/>
</dbReference>
<dbReference type="SUPFAM" id="SSF141000">
    <property type="entry name" value="Glu-tRNAGln amidotransferase C subunit"/>
    <property type="match status" value="1"/>
</dbReference>
<dbReference type="PANTHER" id="PTHR15004">
    <property type="entry name" value="GLUTAMYL-TRNA(GLN) AMIDOTRANSFERASE SUBUNIT C, MITOCHONDRIAL"/>
    <property type="match status" value="1"/>
</dbReference>
<comment type="caution">
    <text evidence="2">The sequence shown here is derived from an EMBL/GenBank/DDBJ whole genome shotgun (WGS) entry which is preliminary data.</text>
</comment>
<dbReference type="InterPro" id="IPR036113">
    <property type="entry name" value="Asp/Glu-ADT_sf_sub_c"/>
</dbReference>
<comment type="subunit">
    <text evidence="1">Heterotrimer of A, B and C subunits.</text>
</comment>
<keyword evidence="1" id="KW-0547">Nucleotide-binding</keyword>
<dbReference type="AlphaFoldDB" id="A0A1G2CH18"/>
<dbReference type="PANTHER" id="PTHR15004:SF0">
    <property type="entry name" value="GLUTAMYL-TRNA(GLN) AMIDOTRANSFERASE SUBUNIT C, MITOCHONDRIAL"/>
    <property type="match status" value="1"/>
</dbReference>
<keyword evidence="1" id="KW-0067">ATP-binding</keyword>
<dbReference type="EC" id="6.3.5.-" evidence="1"/>
<dbReference type="NCBIfam" id="TIGR00135">
    <property type="entry name" value="gatC"/>
    <property type="match status" value="1"/>
</dbReference>
<dbReference type="Proteomes" id="UP000178495">
    <property type="component" value="Unassembled WGS sequence"/>
</dbReference>
<dbReference type="Gene3D" id="1.10.20.60">
    <property type="entry name" value="Glu-tRNAGln amidotransferase C subunit, N-terminal domain"/>
    <property type="match status" value="1"/>
</dbReference>
<dbReference type="Pfam" id="PF02686">
    <property type="entry name" value="GatC"/>
    <property type="match status" value="1"/>
</dbReference>
<comment type="catalytic activity">
    <reaction evidence="1">
        <text>L-aspartyl-tRNA(Asn) + L-glutamine + ATP + H2O = L-asparaginyl-tRNA(Asn) + L-glutamate + ADP + phosphate + 2 H(+)</text>
        <dbReference type="Rhea" id="RHEA:14513"/>
        <dbReference type="Rhea" id="RHEA-COMP:9674"/>
        <dbReference type="Rhea" id="RHEA-COMP:9677"/>
        <dbReference type="ChEBI" id="CHEBI:15377"/>
        <dbReference type="ChEBI" id="CHEBI:15378"/>
        <dbReference type="ChEBI" id="CHEBI:29985"/>
        <dbReference type="ChEBI" id="CHEBI:30616"/>
        <dbReference type="ChEBI" id="CHEBI:43474"/>
        <dbReference type="ChEBI" id="CHEBI:58359"/>
        <dbReference type="ChEBI" id="CHEBI:78515"/>
        <dbReference type="ChEBI" id="CHEBI:78516"/>
        <dbReference type="ChEBI" id="CHEBI:456216"/>
    </reaction>
</comment>
<reference evidence="2 3" key="1">
    <citation type="journal article" date="2016" name="Nat. Commun.">
        <title>Thousands of microbial genomes shed light on interconnected biogeochemical processes in an aquifer system.</title>
        <authorList>
            <person name="Anantharaman K."/>
            <person name="Brown C.T."/>
            <person name="Hug L.A."/>
            <person name="Sharon I."/>
            <person name="Castelle C.J."/>
            <person name="Probst A.J."/>
            <person name="Thomas B.C."/>
            <person name="Singh A."/>
            <person name="Wilkins M.J."/>
            <person name="Karaoz U."/>
            <person name="Brodie E.L."/>
            <person name="Williams K.H."/>
            <person name="Hubbard S.S."/>
            <person name="Banfield J.F."/>
        </authorList>
    </citation>
    <scope>NUCLEOTIDE SEQUENCE [LARGE SCALE GENOMIC DNA]</scope>
</reference>
<proteinExistence type="inferred from homology"/>
<dbReference type="GO" id="GO:0070681">
    <property type="term" value="P:glutaminyl-tRNAGln biosynthesis via transamidation"/>
    <property type="evidence" value="ECO:0007669"/>
    <property type="project" value="TreeGrafter"/>
</dbReference>
<comment type="function">
    <text evidence="1">Allows the formation of correctly charged Asn-tRNA(Asn) or Gln-tRNA(Gln) through the transamidation of misacylated Asp-tRNA(Asn) or Glu-tRNA(Gln) in organisms which lack either or both of asparaginyl-tRNA or glutaminyl-tRNA synthetases. The reaction takes place in the presence of glutamine and ATP through an activated phospho-Asp-tRNA(Asn) or phospho-Glu-tRNA(Gln).</text>
</comment>
<dbReference type="STRING" id="1798652.A3A43_00725"/>
<evidence type="ECO:0000313" key="3">
    <source>
        <dbReference type="Proteomes" id="UP000178495"/>
    </source>
</evidence>
<dbReference type="GO" id="GO:0006450">
    <property type="term" value="P:regulation of translational fidelity"/>
    <property type="evidence" value="ECO:0007669"/>
    <property type="project" value="InterPro"/>
</dbReference>
<name>A0A1G2CH18_9BACT</name>
<protein>
    <recommendedName>
        <fullName evidence="1">Aspartyl/glutamyl-tRNA(Asn/Gln) amidotransferase subunit C</fullName>
        <shortName evidence="1">Asp/Glu-ADT subunit C</shortName>
        <ecNumber evidence="1">6.3.5.-</ecNumber>
    </recommendedName>
</protein>
<dbReference type="HAMAP" id="MF_00122">
    <property type="entry name" value="GatC"/>
    <property type="match status" value="1"/>
</dbReference>
<comment type="catalytic activity">
    <reaction evidence="1">
        <text>L-glutamyl-tRNA(Gln) + L-glutamine + ATP + H2O = L-glutaminyl-tRNA(Gln) + L-glutamate + ADP + phosphate + H(+)</text>
        <dbReference type="Rhea" id="RHEA:17521"/>
        <dbReference type="Rhea" id="RHEA-COMP:9681"/>
        <dbReference type="Rhea" id="RHEA-COMP:9684"/>
        <dbReference type="ChEBI" id="CHEBI:15377"/>
        <dbReference type="ChEBI" id="CHEBI:15378"/>
        <dbReference type="ChEBI" id="CHEBI:29985"/>
        <dbReference type="ChEBI" id="CHEBI:30616"/>
        <dbReference type="ChEBI" id="CHEBI:43474"/>
        <dbReference type="ChEBI" id="CHEBI:58359"/>
        <dbReference type="ChEBI" id="CHEBI:78520"/>
        <dbReference type="ChEBI" id="CHEBI:78521"/>
        <dbReference type="ChEBI" id="CHEBI:456216"/>
    </reaction>
</comment>
<keyword evidence="1" id="KW-0436">Ligase</keyword>
<dbReference type="GO" id="GO:0050566">
    <property type="term" value="F:asparaginyl-tRNA synthase (glutamine-hydrolyzing) activity"/>
    <property type="evidence" value="ECO:0007669"/>
    <property type="project" value="RHEA"/>
</dbReference>
<dbReference type="GO" id="GO:0050567">
    <property type="term" value="F:glutaminyl-tRNA synthase (glutamine-hydrolyzing) activity"/>
    <property type="evidence" value="ECO:0007669"/>
    <property type="project" value="UniProtKB-UniRule"/>
</dbReference>
<organism evidence="2 3">
    <name type="scientific">Candidatus Liptonbacteria bacterium RIFCSPLOWO2_01_FULL_56_20</name>
    <dbReference type="NCBI Taxonomy" id="1798652"/>
    <lineage>
        <taxon>Bacteria</taxon>
        <taxon>Candidatus Liptoniibacteriota</taxon>
    </lineage>
</organism>
<accession>A0A1G2CH18</accession>
<evidence type="ECO:0000313" key="2">
    <source>
        <dbReference type="EMBL" id="OGZ00704.1"/>
    </source>
</evidence>
<dbReference type="InterPro" id="IPR003837">
    <property type="entry name" value="GatC"/>
</dbReference>
<gene>
    <name evidence="1" type="primary">gatC</name>
    <name evidence="2" type="ORF">A3A43_00725</name>
</gene>
<evidence type="ECO:0000256" key="1">
    <source>
        <dbReference type="HAMAP-Rule" id="MF_00122"/>
    </source>
</evidence>
<comment type="similarity">
    <text evidence="1">Belongs to the GatC family.</text>
</comment>